<name>A0A9Q0MIW3_9DIPT</name>
<keyword evidence="5 8" id="KW-0175">Coiled coil</keyword>
<evidence type="ECO:0000313" key="12">
    <source>
        <dbReference type="Proteomes" id="UP001151699"/>
    </source>
</evidence>
<comment type="caution">
    <text evidence="11">The sequence shown here is derived from an EMBL/GenBank/DDBJ whole genome shotgun (WGS) entry which is preliminary data.</text>
</comment>
<evidence type="ECO:0000256" key="3">
    <source>
        <dbReference type="ARBA" id="ARBA00022741"/>
    </source>
</evidence>
<dbReference type="InterPro" id="IPR027417">
    <property type="entry name" value="P-loop_NTPase"/>
</dbReference>
<feature type="compositionally biased region" description="Polar residues" evidence="9">
    <location>
        <begin position="476"/>
        <end position="488"/>
    </location>
</feature>
<dbReference type="PROSITE" id="PS50067">
    <property type="entry name" value="KINESIN_MOTOR_2"/>
    <property type="match status" value="1"/>
</dbReference>
<evidence type="ECO:0000256" key="2">
    <source>
        <dbReference type="ARBA" id="ARBA00022490"/>
    </source>
</evidence>
<proteinExistence type="inferred from homology"/>
<evidence type="ECO:0000256" key="4">
    <source>
        <dbReference type="ARBA" id="ARBA00022840"/>
    </source>
</evidence>
<dbReference type="SMART" id="SM00129">
    <property type="entry name" value="KISc"/>
    <property type="match status" value="1"/>
</dbReference>
<dbReference type="Pfam" id="PF00225">
    <property type="entry name" value="Kinesin"/>
    <property type="match status" value="2"/>
</dbReference>
<feature type="region of interest" description="Disordered" evidence="9">
    <location>
        <begin position="456"/>
        <end position="498"/>
    </location>
</feature>
<evidence type="ECO:0000259" key="10">
    <source>
        <dbReference type="PROSITE" id="PS50067"/>
    </source>
</evidence>
<sequence>MPGTSILLPSDDVRHESDPIATGLTDGSHGVPGLPIHLPKDCTQDYVYHHTVYPRLDIYLEGFDVSFVTYGQSGTGKTYTMIGPGFDCVFSEREQGIVQRCVRDIFVKLTQLRDRNYVINIGWVEIVGDEIHDLLDGGSVQCQSIGDVFHWLKIGMHNRTADNHFAHNLFTMTLEQRWINDEGLIQHRLSTASFCDLCATERITVSNCVEQNVSVPKDIGLHALERVVDELNDPNCPIAEYDQTTLTALLKDSFGGRAQTLFILCISPLEDDYVETEYNLQFAFKVQRIRNYVVLNTFSDHNTFAHAPSETVEQPDTFGLQFAASQWLKLVSNAEGLFTKLITSKSLNEQDRERIEEWIFLKQECEECLSSGEINLANQRHLGVIQEEADEQDGISDQETCCVEANTDPDSESECQHPDLNEKIASLMEDFQYKTDLLVRDNYDEFVRSHPKAMLDSNDSFKKMSEEKPCEEDSRSPSPDYQRRQSGTRCERRKSYQPEGLSVSSMQLAMLNRVATQVASRQEHFDDDFATKATDTFVEPIKKLSPLDIVQKKLFKVNAELEAHQRQIKELKNTISLKKTLIADLNKTTEARATAKQRLNKQKVKLQAEYDKCKKNLQKADIVGGDRTSIDRLVVKKNQLKQRLDNLEKTIGLTGESGQNIKQHKKSLKMSQKQLEELDDTMKRNKKLKDSLENELKTEKSKINKDREIGAVESNTMASKTLKDVNARLSHMNHVLKEKSTHLERFDDVKDGEALRQEIRHLRRIRDQVLKDKRSLVQKLKKEKSLSQFEERKLLEYEESVEAIDHIVEYKNELICGRKSADTDDSLQLEKGQQMLVDKWNNLPPEEMRTLLYKYFQKAIDLRDSTGKLEQQLMALERERDAWECRERALNNAIRQARLEGESHAVLLQQQQEAKVALMLRHLADETSTSSSINDRYVGHHQHRSNFHGNSDDAATGCGFGIDIYKPTIHHKQMIKSKASNMDLYPIADGRTRYKYRPLDKLNEKNREGKNNFFTNIFARYNGGFGVDRRKVQDSSMSIPEQNLKQLQASQEPMTKVTREKNKIIIQQDGKHSGHRH</sequence>
<feature type="domain" description="Kinesin motor" evidence="10">
    <location>
        <begin position="1"/>
        <end position="289"/>
    </location>
</feature>
<keyword evidence="6" id="KW-0206">Cytoskeleton</keyword>
<dbReference type="GO" id="GO:0007018">
    <property type="term" value="P:microtubule-based movement"/>
    <property type="evidence" value="ECO:0007669"/>
    <property type="project" value="InterPro"/>
</dbReference>
<evidence type="ECO:0000256" key="9">
    <source>
        <dbReference type="SAM" id="MobiDB-lite"/>
    </source>
</evidence>
<dbReference type="PANTHER" id="PTHR47969:SF15">
    <property type="entry name" value="CHROMOSOME-ASSOCIATED KINESIN KIF4A-RELATED"/>
    <property type="match status" value="1"/>
</dbReference>
<dbReference type="Gene3D" id="3.40.850.10">
    <property type="entry name" value="Kinesin motor domain"/>
    <property type="match status" value="1"/>
</dbReference>
<dbReference type="GO" id="GO:0005875">
    <property type="term" value="C:microtubule associated complex"/>
    <property type="evidence" value="ECO:0007669"/>
    <property type="project" value="TreeGrafter"/>
</dbReference>
<dbReference type="GO" id="GO:0008017">
    <property type="term" value="F:microtubule binding"/>
    <property type="evidence" value="ECO:0007669"/>
    <property type="project" value="InterPro"/>
</dbReference>
<dbReference type="OrthoDB" id="540783at2759"/>
<dbReference type="GO" id="GO:0005524">
    <property type="term" value="F:ATP binding"/>
    <property type="evidence" value="ECO:0007669"/>
    <property type="project" value="UniProtKB-UniRule"/>
</dbReference>
<evidence type="ECO:0000256" key="8">
    <source>
        <dbReference type="SAM" id="Coils"/>
    </source>
</evidence>
<dbReference type="EMBL" id="WJQU01003058">
    <property type="protein sequence ID" value="KAJ6628028.1"/>
    <property type="molecule type" value="Genomic_DNA"/>
</dbReference>
<evidence type="ECO:0000256" key="1">
    <source>
        <dbReference type="ARBA" id="ARBA00004245"/>
    </source>
</evidence>
<keyword evidence="3 7" id="KW-0547">Nucleotide-binding</keyword>
<keyword evidence="7" id="KW-0505">Motor protein</keyword>
<dbReference type="GO" id="GO:0051231">
    <property type="term" value="P:spindle elongation"/>
    <property type="evidence" value="ECO:0007669"/>
    <property type="project" value="TreeGrafter"/>
</dbReference>
<dbReference type="PANTHER" id="PTHR47969">
    <property type="entry name" value="CHROMOSOME-ASSOCIATED KINESIN KIF4A-RELATED"/>
    <property type="match status" value="1"/>
</dbReference>
<dbReference type="AlphaFoldDB" id="A0A9Q0MIW3"/>
<feature type="coiled-coil region" evidence="8">
    <location>
        <begin position="859"/>
        <end position="893"/>
    </location>
</feature>
<feature type="compositionally biased region" description="Basic and acidic residues" evidence="9">
    <location>
        <begin position="459"/>
        <end position="475"/>
    </location>
</feature>
<comment type="subcellular location">
    <subcellularLocation>
        <location evidence="1">Cytoplasm</location>
        <location evidence="1">Cytoskeleton</location>
    </subcellularLocation>
</comment>
<evidence type="ECO:0000256" key="6">
    <source>
        <dbReference type="ARBA" id="ARBA00023212"/>
    </source>
</evidence>
<accession>A0A9Q0MIW3</accession>
<reference evidence="11" key="1">
    <citation type="submission" date="2022-07" db="EMBL/GenBank/DDBJ databases">
        <authorList>
            <person name="Trinca V."/>
            <person name="Uliana J.V.C."/>
            <person name="Torres T.T."/>
            <person name="Ward R.J."/>
            <person name="Monesi N."/>
        </authorList>
    </citation>
    <scope>NUCLEOTIDE SEQUENCE</scope>
    <source>
        <strain evidence="11">HSMRA1968</strain>
        <tissue evidence="11">Whole embryos</tissue>
    </source>
</reference>
<keyword evidence="2" id="KW-0963">Cytoplasm</keyword>
<dbReference type="InterPro" id="IPR036961">
    <property type="entry name" value="Kinesin_motor_dom_sf"/>
</dbReference>
<evidence type="ECO:0000256" key="7">
    <source>
        <dbReference type="PROSITE-ProRule" id="PRU00283"/>
    </source>
</evidence>
<evidence type="ECO:0000313" key="11">
    <source>
        <dbReference type="EMBL" id="KAJ6628028.1"/>
    </source>
</evidence>
<dbReference type="Proteomes" id="UP001151699">
    <property type="component" value="Unassembled WGS sequence"/>
</dbReference>
<gene>
    <name evidence="11" type="primary">cos</name>
    <name evidence="11" type="ORF">Bhyg_16232</name>
</gene>
<dbReference type="InterPro" id="IPR027640">
    <property type="entry name" value="Kinesin-like_fam"/>
</dbReference>
<feature type="binding site" evidence="7">
    <location>
        <begin position="71"/>
        <end position="78"/>
    </location>
    <ligand>
        <name>ATP</name>
        <dbReference type="ChEBI" id="CHEBI:30616"/>
    </ligand>
</feature>
<organism evidence="11 12">
    <name type="scientific">Pseudolycoriella hygida</name>
    <dbReference type="NCBI Taxonomy" id="35572"/>
    <lineage>
        <taxon>Eukaryota</taxon>
        <taxon>Metazoa</taxon>
        <taxon>Ecdysozoa</taxon>
        <taxon>Arthropoda</taxon>
        <taxon>Hexapoda</taxon>
        <taxon>Insecta</taxon>
        <taxon>Pterygota</taxon>
        <taxon>Neoptera</taxon>
        <taxon>Endopterygota</taxon>
        <taxon>Diptera</taxon>
        <taxon>Nematocera</taxon>
        <taxon>Sciaroidea</taxon>
        <taxon>Sciaridae</taxon>
        <taxon>Pseudolycoriella</taxon>
    </lineage>
</organism>
<evidence type="ECO:0000256" key="5">
    <source>
        <dbReference type="ARBA" id="ARBA00023054"/>
    </source>
</evidence>
<protein>
    <submittedName>
        <fullName evidence="11">Kinesin-like protein costa</fullName>
    </submittedName>
</protein>
<dbReference type="SUPFAM" id="SSF52540">
    <property type="entry name" value="P-loop containing nucleoside triphosphate hydrolases"/>
    <property type="match status" value="1"/>
</dbReference>
<dbReference type="GO" id="GO:0003777">
    <property type="term" value="F:microtubule motor activity"/>
    <property type="evidence" value="ECO:0007669"/>
    <property type="project" value="InterPro"/>
</dbReference>
<feature type="region of interest" description="Disordered" evidence="9">
    <location>
        <begin position="1"/>
        <end position="26"/>
    </location>
</feature>
<keyword evidence="4 7" id="KW-0067">ATP-binding</keyword>
<dbReference type="PRINTS" id="PR00380">
    <property type="entry name" value="KINESINHEAVY"/>
</dbReference>
<dbReference type="GO" id="GO:0007052">
    <property type="term" value="P:mitotic spindle organization"/>
    <property type="evidence" value="ECO:0007669"/>
    <property type="project" value="TreeGrafter"/>
</dbReference>
<dbReference type="InterPro" id="IPR001752">
    <property type="entry name" value="Kinesin_motor_dom"/>
</dbReference>
<comment type="similarity">
    <text evidence="7">Belongs to the TRAFAC class myosin-kinesin ATPase superfamily. Kinesin family.</text>
</comment>
<feature type="coiled-coil region" evidence="8">
    <location>
        <begin position="547"/>
        <end position="709"/>
    </location>
</feature>
<keyword evidence="12" id="KW-1185">Reference proteome</keyword>